<dbReference type="Proteomes" id="UP000013520">
    <property type="component" value="Chromosome"/>
</dbReference>
<feature type="region of interest" description="Disordered" evidence="1">
    <location>
        <begin position="25"/>
        <end position="51"/>
    </location>
</feature>
<sequence length="51" mass="5345">MKKIMDTAERNGGLVNQMLDKAAKGKAAAQAKMPPWGPMSTGSSEPELSPS</sequence>
<evidence type="ECO:0000256" key="1">
    <source>
        <dbReference type="SAM" id="MobiDB-lite"/>
    </source>
</evidence>
<dbReference type="KEGG" id="dgi:Desgi_2247"/>
<dbReference type="EMBL" id="CP003273">
    <property type="protein sequence ID" value="AGL01673.1"/>
    <property type="molecule type" value="Genomic_DNA"/>
</dbReference>
<evidence type="ECO:0000313" key="2">
    <source>
        <dbReference type="EMBL" id="AGL01673.1"/>
    </source>
</evidence>
<reference evidence="2 3" key="1">
    <citation type="submission" date="2012-01" db="EMBL/GenBank/DDBJ databases">
        <title>Complete sequence of Desulfotomaculum gibsoniae DSM 7213.</title>
        <authorList>
            <consortium name="US DOE Joint Genome Institute"/>
            <person name="Lucas S."/>
            <person name="Han J."/>
            <person name="Lapidus A."/>
            <person name="Cheng J.-F."/>
            <person name="Goodwin L."/>
            <person name="Pitluck S."/>
            <person name="Peters L."/>
            <person name="Ovchinnikova G."/>
            <person name="Teshima H."/>
            <person name="Detter J.C."/>
            <person name="Han C."/>
            <person name="Tapia R."/>
            <person name="Land M."/>
            <person name="Hauser L."/>
            <person name="Kyrpides N."/>
            <person name="Ivanova N."/>
            <person name="Pagani I."/>
            <person name="Parshina S."/>
            <person name="Plugge C."/>
            <person name="Muyzer G."/>
            <person name="Kuever J."/>
            <person name="Ivanova A."/>
            <person name="Nazina T."/>
            <person name="Klenk H.-P."/>
            <person name="Brambilla E."/>
            <person name="Spring S."/>
            <person name="Stams A.F."/>
            <person name="Woyke T."/>
        </authorList>
    </citation>
    <scope>NUCLEOTIDE SEQUENCE [LARGE SCALE GENOMIC DNA]</scope>
    <source>
        <strain evidence="2 3">DSM 7213</strain>
    </source>
</reference>
<organism evidence="2 3">
    <name type="scientific">Desulfoscipio gibsoniae DSM 7213</name>
    <dbReference type="NCBI Taxonomy" id="767817"/>
    <lineage>
        <taxon>Bacteria</taxon>
        <taxon>Bacillati</taxon>
        <taxon>Bacillota</taxon>
        <taxon>Clostridia</taxon>
        <taxon>Eubacteriales</taxon>
        <taxon>Desulfallaceae</taxon>
        <taxon>Desulfoscipio</taxon>
    </lineage>
</organism>
<dbReference type="HOGENOM" id="CLU_3098094_0_0_9"/>
<dbReference type="STRING" id="767817.Desgi_2247"/>
<gene>
    <name evidence="2" type="ORF">Desgi_2247</name>
</gene>
<dbReference type="AlphaFoldDB" id="R4KEP7"/>
<protein>
    <submittedName>
        <fullName evidence="2">Uncharacterized protein</fullName>
    </submittedName>
</protein>
<feature type="compositionally biased region" description="Polar residues" evidence="1">
    <location>
        <begin position="40"/>
        <end position="51"/>
    </location>
</feature>
<name>R4KEP7_9FIRM</name>
<evidence type="ECO:0000313" key="3">
    <source>
        <dbReference type="Proteomes" id="UP000013520"/>
    </source>
</evidence>
<proteinExistence type="predicted"/>
<keyword evidence="3" id="KW-1185">Reference proteome</keyword>
<accession>R4KEP7</accession>